<keyword evidence="1" id="KW-0812">Transmembrane</keyword>
<reference evidence="3 4" key="1">
    <citation type="submission" date="2023-12" db="EMBL/GenBank/DDBJ databases">
        <title>Description of new species of Mycobacterium terrae complex isolated from sewage at the Sao Paulo Zoological Park Foundation in Brazil.</title>
        <authorList>
            <person name="Romagnoli C.L."/>
            <person name="Conceicao E.C."/>
            <person name="Machado E."/>
            <person name="Barreto L.B.P.F."/>
            <person name="Sharma A."/>
            <person name="Silva N.M."/>
            <person name="Marques L.E."/>
            <person name="Juliana M.A."/>
            <person name="Lourenco M.C.S."/>
            <person name="Digiampietri L.A."/>
            <person name="Suffys P.N."/>
            <person name="Viana-Niero C."/>
        </authorList>
    </citation>
    <scope>NUCLEOTIDE SEQUENCE [LARGE SCALE GENOMIC DNA]</scope>
    <source>
        <strain evidence="3 4">MYC017</strain>
    </source>
</reference>
<feature type="transmembrane region" description="Helical" evidence="1">
    <location>
        <begin position="164"/>
        <end position="186"/>
    </location>
</feature>
<evidence type="ECO:0000256" key="1">
    <source>
        <dbReference type="SAM" id="Phobius"/>
    </source>
</evidence>
<dbReference type="SMART" id="SM00014">
    <property type="entry name" value="acidPPc"/>
    <property type="match status" value="1"/>
</dbReference>
<dbReference type="Proteomes" id="UP001299283">
    <property type="component" value="Unassembled WGS sequence"/>
</dbReference>
<dbReference type="Gene3D" id="1.20.144.10">
    <property type="entry name" value="Phosphatidic acid phosphatase type 2/haloperoxidase"/>
    <property type="match status" value="2"/>
</dbReference>
<proteinExistence type="predicted"/>
<dbReference type="InterPro" id="IPR000326">
    <property type="entry name" value="PAP2/HPO"/>
</dbReference>
<dbReference type="CDD" id="cd03392">
    <property type="entry name" value="PAP2_like_2"/>
    <property type="match status" value="1"/>
</dbReference>
<protein>
    <submittedName>
        <fullName evidence="3">Phosphatase PAP2 family protein</fullName>
    </submittedName>
</protein>
<dbReference type="Pfam" id="PF01569">
    <property type="entry name" value="PAP2"/>
    <property type="match status" value="1"/>
</dbReference>
<keyword evidence="4" id="KW-1185">Reference proteome</keyword>
<keyword evidence="1" id="KW-0472">Membrane</keyword>
<sequence length="231" mass="24729">MASEAMTSSRVRRWALISGAAAVAVFVLALLGYRQHWIVPYTVDAFASDVSHDLGIEYPAWVWFWDGVSTVFAPPVFRVLAMVAAIVAVIRRRLRTALFLLVTVEATGLLTQVAKDAVDRRRPTTALVEATSSSFPSGHALGAMVGVGALLVVALPLLRRRARLAAVCAGVLVVAGVGASRVSLSVHYPSDVLAGWALGWAYVCGWAVLLQPWADRVDPVGPTPQDDLDDQ</sequence>
<feature type="transmembrane region" description="Helical" evidence="1">
    <location>
        <begin position="134"/>
        <end position="157"/>
    </location>
</feature>
<feature type="domain" description="Phosphatidic acid phosphatase type 2/haloperoxidase" evidence="2">
    <location>
        <begin position="97"/>
        <end position="207"/>
    </location>
</feature>
<dbReference type="RefSeq" id="WP_225398181.1">
    <property type="nucleotide sequence ID" value="NZ_JAYJJQ010000017.1"/>
</dbReference>
<dbReference type="EMBL" id="JAYJJQ010000017">
    <property type="protein sequence ID" value="MEB3070803.1"/>
    <property type="molecule type" value="Genomic_DNA"/>
</dbReference>
<feature type="transmembrane region" description="Helical" evidence="1">
    <location>
        <begin position="71"/>
        <end position="90"/>
    </location>
</feature>
<name>A0ABU5Z090_9MYCO</name>
<accession>A0ABU5Z090</accession>
<feature type="transmembrane region" description="Helical" evidence="1">
    <location>
        <begin position="14"/>
        <end position="33"/>
    </location>
</feature>
<comment type="caution">
    <text evidence="3">The sequence shown here is derived from an EMBL/GenBank/DDBJ whole genome shotgun (WGS) entry which is preliminary data.</text>
</comment>
<evidence type="ECO:0000313" key="3">
    <source>
        <dbReference type="EMBL" id="MEB3070803.1"/>
    </source>
</evidence>
<dbReference type="InterPro" id="IPR036938">
    <property type="entry name" value="PAP2/HPO_sf"/>
</dbReference>
<gene>
    <name evidence="3" type="ORF">K5L39_16585</name>
</gene>
<feature type="transmembrane region" description="Helical" evidence="1">
    <location>
        <begin position="97"/>
        <end position="114"/>
    </location>
</feature>
<evidence type="ECO:0000259" key="2">
    <source>
        <dbReference type="SMART" id="SM00014"/>
    </source>
</evidence>
<dbReference type="SUPFAM" id="SSF48317">
    <property type="entry name" value="Acid phosphatase/Vanadium-dependent haloperoxidase"/>
    <property type="match status" value="1"/>
</dbReference>
<keyword evidence="1" id="KW-1133">Transmembrane helix</keyword>
<dbReference type="PANTHER" id="PTHR14969">
    <property type="entry name" value="SPHINGOSINE-1-PHOSPHATE PHOSPHOHYDROLASE"/>
    <property type="match status" value="1"/>
</dbReference>
<evidence type="ECO:0000313" key="4">
    <source>
        <dbReference type="Proteomes" id="UP001299283"/>
    </source>
</evidence>
<organism evidence="3 4">
    <name type="scientific">[Mycobacterium] vasticus</name>
    <dbReference type="NCBI Taxonomy" id="2875777"/>
    <lineage>
        <taxon>Bacteria</taxon>
        <taxon>Bacillati</taxon>
        <taxon>Actinomycetota</taxon>
        <taxon>Actinomycetes</taxon>
        <taxon>Mycobacteriales</taxon>
        <taxon>Mycobacteriaceae</taxon>
        <taxon>Mycolicibacter</taxon>
    </lineage>
</organism>
<dbReference type="PANTHER" id="PTHR14969:SF13">
    <property type="entry name" value="AT30094P"/>
    <property type="match status" value="1"/>
</dbReference>
<feature type="transmembrane region" description="Helical" evidence="1">
    <location>
        <begin position="192"/>
        <end position="210"/>
    </location>
</feature>